<evidence type="ECO:0000313" key="4">
    <source>
        <dbReference type="EMBL" id="ESP04945.1"/>
    </source>
</evidence>
<dbReference type="AlphaFoldDB" id="V4CR40"/>
<dbReference type="InterPro" id="IPR006652">
    <property type="entry name" value="Kelch_1"/>
</dbReference>
<evidence type="ECO:0000256" key="2">
    <source>
        <dbReference type="ARBA" id="ARBA00022737"/>
    </source>
</evidence>
<dbReference type="Gene3D" id="2.120.10.80">
    <property type="entry name" value="Kelch-type beta propeller"/>
    <property type="match status" value="1"/>
</dbReference>
<sequence length="571" mass="64902">MNTLSSGLERLMSSHAHSDTTIDVEGRSFKCHRAILAAMSPYFDAMFSSGMRESITGDVSIHGISADIFGSIVNYIYSGYDIVNEENALQVLHASALLQIECLMKRSEDFVCRKITDANCVEAYRKAMVLNCAQLKQKSKERILSNFVSLCESSEFYQMDADEMAMVVKEDNLECPSEEYVCDRVVDWVEYDLENREKDLKNIFTHLRLSLVKSEYIVDVLEKRDFIKKNADCVKIIDEAKNFQLLPSRRHDFSSVYKLYRKTSTKEDVLVLISGGETPKPPYVRSKDVLAYSSQKHAWFHLAQLPYDPGIEFATCVYDNDIFVSGGGARPRCFLRYRAKKNKWSQRGPELNFGRRRHAMVAMGSRLYVVGGFNSERPEGDKVLDVIEEYTLEDNAWREVAKLAVPVSSVSAAALKDKIFIFGGETNTKSDTNSIQCYDTNLKCTTIIGELPMTCKLTRSVVCDDQIYIVLFDGQILRFCDGENSELVSRIPKFERVHFGLLHLQGYLYIMGGQYVSGPDSRALCDLIGRFDTRTNTYCQLSERLPSARLLDSCAKISVEKKFLIEEHLDE</sequence>
<reference evidence="4 5" key="1">
    <citation type="journal article" date="2013" name="Nature">
        <title>Insights into bilaterian evolution from three spiralian genomes.</title>
        <authorList>
            <person name="Simakov O."/>
            <person name="Marletaz F."/>
            <person name="Cho S.J."/>
            <person name="Edsinger-Gonzales E."/>
            <person name="Havlak P."/>
            <person name="Hellsten U."/>
            <person name="Kuo D.H."/>
            <person name="Larsson T."/>
            <person name="Lv J."/>
            <person name="Arendt D."/>
            <person name="Savage R."/>
            <person name="Osoegawa K."/>
            <person name="de Jong P."/>
            <person name="Grimwood J."/>
            <person name="Chapman J.A."/>
            <person name="Shapiro H."/>
            <person name="Aerts A."/>
            <person name="Otillar R.P."/>
            <person name="Terry A.Y."/>
            <person name="Boore J.L."/>
            <person name="Grigoriev I.V."/>
            <person name="Lindberg D.R."/>
            <person name="Seaver E.C."/>
            <person name="Weisblat D.A."/>
            <person name="Putnam N.H."/>
            <person name="Rokhsar D.S."/>
        </authorList>
    </citation>
    <scope>NUCLEOTIDE SEQUENCE [LARGE SCALE GENOMIC DNA]</scope>
</reference>
<keyword evidence="2" id="KW-0677">Repeat</keyword>
<dbReference type="CDD" id="cd18186">
    <property type="entry name" value="BTB_POZ_ZBTB_KLHL-like"/>
    <property type="match status" value="1"/>
</dbReference>
<dbReference type="Gene3D" id="1.25.40.420">
    <property type="match status" value="1"/>
</dbReference>
<feature type="domain" description="BTB" evidence="3">
    <location>
        <begin position="18"/>
        <end position="85"/>
    </location>
</feature>
<evidence type="ECO:0000313" key="5">
    <source>
        <dbReference type="Proteomes" id="UP000030746"/>
    </source>
</evidence>
<evidence type="ECO:0000259" key="3">
    <source>
        <dbReference type="PROSITE" id="PS50097"/>
    </source>
</evidence>
<dbReference type="SUPFAM" id="SSF117281">
    <property type="entry name" value="Kelch motif"/>
    <property type="match status" value="1"/>
</dbReference>
<dbReference type="RefSeq" id="XP_009044454.1">
    <property type="nucleotide sequence ID" value="XM_009046206.1"/>
</dbReference>
<dbReference type="SMART" id="SM00225">
    <property type="entry name" value="BTB"/>
    <property type="match status" value="1"/>
</dbReference>
<proteinExistence type="predicted"/>
<evidence type="ECO:0000256" key="1">
    <source>
        <dbReference type="ARBA" id="ARBA00022441"/>
    </source>
</evidence>
<keyword evidence="1" id="KW-0880">Kelch repeat</keyword>
<dbReference type="SMART" id="SM00612">
    <property type="entry name" value="Kelch"/>
    <property type="match status" value="3"/>
</dbReference>
<dbReference type="Proteomes" id="UP000030746">
    <property type="component" value="Unassembled WGS sequence"/>
</dbReference>
<dbReference type="Pfam" id="PF00651">
    <property type="entry name" value="BTB"/>
    <property type="match status" value="1"/>
</dbReference>
<dbReference type="OrthoDB" id="6046394at2759"/>
<dbReference type="STRING" id="225164.V4CR40"/>
<dbReference type="KEGG" id="lgi:LOTGIDRAFT_109572"/>
<gene>
    <name evidence="4" type="ORF">LOTGIDRAFT_109572</name>
</gene>
<dbReference type="EMBL" id="KB199651">
    <property type="protein sequence ID" value="ESP04945.1"/>
    <property type="molecule type" value="Genomic_DNA"/>
</dbReference>
<dbReference type="GeneID" id="20230485"/>
<dbReference type="PROSITE" id="PS50097">
    <property type="entry name" value="BTB"/>
    <property type="match status" value="1"/>
</dbReference>
<organism evidence="4 5">
    <name type="scientific">Lottia gigantea</name>
    <name type="common">Giant owl limpet</name>
    <dbReference type="NCBI Taxonomy" id="225164"/>
    <lineage>
        <taxon>Eukaryota</taxon>
        <taxon>Metazoa</taxon>
        <taxon>Spiralia</taxon>
        <taxon>Lophotrochozoa</taxon>
        <taxon>Mollusca</taxon>
        <taxon>Gastropoda</taxon>
        <taxon>Patellogastropoda</taxon>
        <taxon>Lottioidea</taxon>
        <taxon>Lottiidae</taxon>
        <taxon>Lottia</taxon>
    </lineage>
</organism>
<accession>V4CR40</accession>
<dbReference type="InterPro" id="IPR000210">
    <property type="entry name" value="BTB/POZ_dom"/>
</dbReference>
<name>V4CR40_LOTGI</name>
<dbReference type="Pfam" id="PF01344">
    <property type="entry name" value="Kelch_1"/>
    <property type="match status" value="2"/>
</dbReference>
<protein>
    <recommendedName>
        <fullName evidence="3">BTB domain-containing protein</fullName>
    </recommendedName>
</protein>
<dbReference type="OMA" id="AQLPIAC"/>
<dbReference type="Gene3D" id="3.30.710.10">
    <property type="entry name" value="Potassium Channel Kv1.1, Chain A"/>
    <property type="match status" value="1"/>
</dbReference>
<keyword evidence="5" id="KW-1185">Reference proteome</keyword>
<dbReference type="SMART" id="SM00875">
    <property type="entry name" value="BACK"/>
    <property type="match status" value="1"/>
</dbReference>
<dbReference type="SUPFAM" id="SSF54695">
    <property type="entry name" value="POZ domain"/>
    <property type="match status" value="1"/>
</dbReference>
<dbReference type="InterPro" id="IPR011333">
    <property type="entry name" value="SKP1/BTB/POZ_sf"/>
</dbReference>
<dbReference type="InterPro" id="IPR017096">
    <property type="entry name" value="BTB-kelch_protein"/>
</dbReference>
<dbReference type="CTD" id="20230485"/>
<dbReference type="HOGENOM" id="CLU_004253_14_6_1"/>
<dbReference type="Pfam" id="PF07707">
    <property type="entry name" value="BACK"/>
    <property type="match status" value="1"/>
</dbReference>
<dbReference type="InterPro" id="IPR015915">
    <property type="entry name" value="Kelch-typ_b-propeller"/>
</dbReference>
<dbReference type="PANTHER" id="PTHR45632:SF3">
    <property type="entry name" value="KELCH-LIKE PROTEIN 32"/>
    <property type="match status" value="1"/>
</dbReference>
<dbReference type="PIRSF" id="PIRSF037037">
    <property type="entry name" value="Kelch-like_protein_gigaxonin"/>
    <property type="match status" value="1"/>
</dbReference>
<dbReference type="FunFam" id="1.25.40.420:FF:000001">
    <property type="entry name" value="Kelch-like family member 12"/>
    <property type="match status" value="1"/>
</dbReference>
<dbReference type="PANTHER" id="PTHR45632">
    <property type="entry name" value="LD33804P"/>
    <property type="match status" value="1"/>
</dbReference>
<dbReference type="InterPro" id="IPR011705">
    <property type="entry name" value="BACK"/>
</dbReference>